<dbReference type="PROSITE" id="PS50862">
    <property type="entry name" value="AA_TRNA_LIGASE_II"/>
    <property type="match status" value="1"/>
</dbReference>
<dbReference type="NCBIfam" id="TIGR00499">
    <property type="entry name" value="lysS_bact"/>
    <property type="match status" value="1"/>
</dbReference>
<organism evidence="11 12">
    <name type="scientific">Candidatus Paracaedimonas acanthamoebae</name>
    <dbReference type="NCBI Taxonomy" id="244581"/>
    <lineage>
        <taxon>Bacteria</taxon>
        <taxon>Pseudomonadati</taxon>
        <taxon>Pseudomonadota</taxon>
        <taxon>Alphaproteobacteria</taxon>
        <taxon>Holosporales</taxon>
        <taxon>Caedimonadaceae</taxon>
        <taxon>Candidatus Paracaedimonas</taxon>
    </lineage>
</organism>
<dbReference type="PRINTS" id="PR00982">
    <property type="entry name" value="TRNASYNTHLYS"/>
</dbReference>
<dbReference type="InterPro" id="IPR006195">
    <property type="entry name" value="aa-tRNA-synth_II"/>
</dbReference>
<comment type="catalytic activity">
    <reaction evidence="7 8 9">
        <text>tRNA(Lys) + L-lysine + ATP = L-lysyl-tRNA(Lys) + AMP + diphosphate</text>
        <dbReference type="Rhea" id="RHEA:20792"/>
        <dbReference type="Rhea" id="RHEA-COMP:9696"/>
        <dbReference type="Rhea" id="RHEA-COMP:9697"/>
        <dbReference type="ChEBI" id="CHEBI:30616"/>
        <dbReference type="ChEBI" id="CHEBI:32551"/>
        <dbReference type="ChEBI" id="CHEBI:33019"/>
        <dbReference type="ChEBI" id="CHEBI:78442"/>
        <dbReference type="ChEBI" id="CHEBI:78529"/>
        <dbReference type="ChEBI" id="CHEBI:456215"/>
        <dbReference type="EC" id="6.1.1.6"/>
    </reaction>
</comment>
<dbReference type="GO" id="GO:0000049">
    <property type="term" value="F:tRNA binding"/>
    <property type="evidence" value="ECO:0007669"/>
    <property type="project" value="TreeGrafter"/>
</dbReference>
<dbReference type="SUPFAM" id="SSF50249">
    <property type="entry name" value="Nucleic acid-binding proteins"/>
    <property type="match status" value="1"/>
</dbReference>
<keyword evidence="4 8" id="KW-0547">Nucleotide-binding</keyword>
<dbReference type="GO" id="GO:0006430">
    <property type="term" value="P:lysyl-tRNA aminoacylation"/>
    <property type="evidence" value="ECO:0007669"/>
    <property type="project" value="UniProtKB-UniRule"/>
</dbReference>
<dbReference type="GO" id="GO:0004824">
    <property type="term" value="F:lysine-tRNA ligase activity"/>
    <property type="evidence" value="ECO:0007669"/>
    <property type="project" value="UniProtKB-UniRule"/>
</dbReference>
<evidence type="ECO:0000256" key="7">
    <source>
        <dbReference type="ARBA" id="ARBA00048573"/>
    </source>
</evidence>
<comment type="subunit">
    <text evidence="8">Homodimer.</text>
</comment>
<dbReference type="Proteomes" id="UP000664414">
    <property type="component" value="Unassembled WGS sequence"/>
</dbReference>
<dbReference type="CDD" id="cd00775">
    <property type="entry name" value="LysRS_core"/>
    <property type="match status" value="1"/>
</dbReference>
<reference evidence="11" key="1">
    <citation type="submission" date="2021-02" db="EMBL/GenBank/DDBJ databases">
        <title>Thiocyanate and organic carbon inputs drive convergent selection for specific autotrophic Afipia and Thiobacillus strains within complex microbiomes.</title>
        <authorList>
            <person name="Huddy R.J."/>
            <person name="Sachdeva R."/>
            <person name="Kadzinga F."/>
            <person name="Kantor R.S."/>
            <person name="Harrison S.T.L."/>
            <person name="Banfield J.F."/>
        </authorList>
    </citation>
    <scope>NUCLEOTIDE SEQUENCE</scope>
    <source>
        <strain evidence="11">SCN18_10_11_15_R4_P_38_20</strain>
    </source>
</reference>
<gene>
    <name evidence="8 11" type="primary">lysS</name>
    <name evidence="11" type="ORF">J0H12_05575</name>
</gene>
<evidence type="ECO:0000256" key="6">
    <source>
        <dbReference type="ARBA" id="ARBA00023146"/>
    </source>
</evidence>
<keyword evidence="3 8" id="KW-0479">Metal-binding</keyword>
<name>A0A8J7Q1F7_9PROT</name>
<dbReference type="InterPro" id="IPR004365">
    <property type="entry name" value="NA-bd_OB_tRNA"/>
</dbReference>
<dbReference type="Gene3D" id="2.40.50.140">
    <property type="entry name" value="Nucleic acid-binding proteins"/>
    <property type="match status" value="1"/>
</dbReference>
<dbReference type="Gene3D" id="3.30.930.10">
    <property type="entry name" value="Bira Bifunctional Protein, Domain 2"/>
    <property type="match status" value="1"/>
</dbReference>
<evidence type="ECO:0000313" key="12">
    <source>
        <dbReference type="Proteomes" id="UP000664414"/>
    </source>
</evidence>
<dbReference type="Pfam" id="PF01336">
    <property type="entry name" value="tRNA_anti-codon"/>
    <property type="match status" value="1"/>
</dbReference>
<comment type="cofactor">
    <cofactor evidence="8 9">
        <name>Mg(2+)</name>
        <dbReference type="ChEBI" id="CHEBI:18420"/>
    </cofactor>
    <text evidence="8 9">Binds 3 Mg(2+) ions per subunit.</text>
</comment>
<evidence type="ECO:0000256" key="2">
    <source>
        <dbReference type="ARBA" id="ARBA00022598"/>
    </source>
</evidence>
<dbReference type="InterPro" id="IPR045864">
    <property type="entry name" value="aa-tRNA-synth_II/BPL/LPL"/>
</dbReference>
<dbReference type="InterPro" id="IPR002313">
    <property type="entry name" value="Lys-tRNA-ligase_II"/>
</dbReference>
<dbReference type="EC" id="6.1.1.6" evidence="8"/>
<keyword evidence="2 8" id="KW-0436">Ligase</keyword>
<evidence type="ECO:0000313" key="11">
    <source>
        <dbReference type="EMBL" id="MBN9413373.1"/>
    </source>
</evidence>
<feature type="binding site" evidence="8">
    <location>
        <position position="420"/>
    </location>
    <ligand>
        <name>Mg(2+)</name>
        <dbReference type="ChEBI" id="CHEBI:18420"/>
        <label>2</label>
    </ligand>
</feature>
<dbReference type="AlphaFoldDB" id="A0A8J7Q1F7"/>
<dbReference type="CDD" id="cd04322">
    <property type="entry name" value="LysRS_N"/>
    <property type="match status" value="1"/>
</dbReference>
<evidence type="ECO:0000256" key="8">
    <source>
        <dbReference type="HAMAP-Rule" id="MF_00252"/>
    </source>
</evidence>
<keyword evidence="8" id="KW-0963">Cytoplasm</keyword>
<dbReference type="SUPFAM" id="SSF55681">
    <property type="entry name" value="Class II aaRS and biotin synthetases"/>
    <property type="match status" value="1"/>
</dbReference>
<sequence>MIGIRMTTPLNTPTEDENEFRNVRLKKLEILREKGIDPYPSGYEKTHTLSQIQQTYASLEAGQETTDKVRVAGRIASIRNSGMFIDLSDPYEKLQIFCHKNHLTEEQFELIKLLDLGDFIGIEGIVRRTPRGEITVNAEEVTLLSKSLLPPPEKYHGLQDVETRYRQRYLDLIANPESRQTLRERSQIIVAIRDYLNKKDFLEVETPMLHVLAGGAAAKPFITHHNALDMELYLRIAPELYLKRLIVGGLSEKVFEINRNFRNEGLSTRHNPEFTMIEIYEAYADGHKMMELTENMVSAVAEKVFGKLLFDFNDIQLDFKGPWARKPMLELVKEATGIDFHQIHSLEEAKAAAQKAGINASSADSWGGVVETLFAEKVEHTLIQPTHVTEFPLDISPLAKPHPQNPRLTERFETYVNAWEIANGFSELADPLDQKGRFEAQVAAKARGNEETMPFDQDFITALEYGFPPTGGLGIGIDRLVMLLTNSPSIRDVIAFPTMRPKA</sequence>
<comment type="caution">
    <text evidence="11">The sequence shown here is derived from an EMBL/GenBank/DDBJ whole genome shotgun (WGS) entry which is preliminary data.</text>
</comment>
<dbReference type="HAMAP" id="MF_00252">
    <property type="entry name" value="Lys_tRNA_synth_class2"/>
    <property type="match status" value="1"/>
</dbReference>
<dbReference type="InterPro" id="IPR004364">
    <property type="entry name" value="Aa-tRNA-synt_II"/>
</dbReference>
<accession>A0A8J7Q1F7</accession>
<feature type="domain" description="Aminoacyl-transfer RNA synthetases class-II family profile" evidence="10">
    <location>
        <begin position="185"/>
        <end position="501"/>
    </location>
</feature>
<keyword evidence="8 9" id="KW-0460">Magnesium</keyword>
<feature type="binding site" evidence="8">
    <location>
        <position position="413"/>
    </location>
    <ligand>
        <name>Mg(2+)</name>
        <dbReference type="ChEBI" id="CHEBI:18420"/>
        <label>1</label>
    </ligand>
</feature>
<feature type="binding site" evidence="8">
    <location>
        <position position="420"/>
    </location>
    <ligand>
        <name>Mg(2+)</name>
        <dbReference type="ChEBI" id="CHEBI:18420"/>
        <label>1</label>
    </ligand>
</feature>
<keyword evidence="6 8" id="KW-0030">Aminoacyl-tRNA synthetase</keyword>
<evidence type="ECO:0000256" key="5">
    <source>
        <dbReference type="ARBA" id="ARBA00022840"/>
    </source>
</evidence>
<dbReference type="NCBIfam" id="NF001756">
    <property type="entry name" value="PRK00484.1"/>
    <property type="match status" value="1"/>
</dbReference>
<evidence type="ECO:0000256" key="3">
    <source>
        <dbReference type="ARBA" id="ARBA00022723"/>
    </source>
</evidence>
<dbReference type="InterPro" id="IPR012340">
    <property type="entry name" value="NA-bd_OB-fold"/>
</dbReference>
<dbReference type="InterPro" id="IPR018149">
    <property type="entry name" value="Lys-tRNA-synth_II_C"/>
</dbReference>
<proteinExistence type="inferred from homology"/>
<evidence type="ECO:0000256" key="9">
    <source>
        <dbReference type="RuleBase" id="RU000336"/>
    </source>
</evidence>
<keyword evidence="5 8" id="KW-0067">ATP-binding</keyword>
<dbReference type="GO" id="GO:0000287">
    <property type="term" value="F:magnesium ion binding"/>
    <property type="evidence" value="ECO:0007669"/>
    <property type="project" value="UniProtKB-UniRule"/>
</dbReference>
<dbReference type="GO" id="GO:0005829">
    <property type="term" value="C:cytosol"/>
    <property type="evidence" value="ECO:0007669"/>
    <property type="project" value="TreeGrafter"/>
</dbReference>
<dbReference type="PANTHER" id="PTHR42918">
    <property type="entry name" value="LYSYL-TRNA SYNTHETASE"/>
    <property type="match status" value="1"/>
</dbReference>
<dbReference type="Pfam" id="PF00152">
    <property type="entry name" value="tRNA-synt_2"/>
    <property type="match status" value="1"/>
</dbReference>
<dbReference type="EMBL" id="JAFKGL010000022">
    <property type="protein sequence ID" value="MBN9413373.1"/>
    <property type="molecule type" value="Genomic_DNA"/>
</dbReference>
<dbReference type="GO" id="GO:0005524">
    <property type="term" value="F:ATP binding"/>
    <property type="evidence" value="ECO:0007669"/>
    <property type="project" value="UniProtKB-UniRule"/>
</dbReference>
<dbReference type="InterPro" id="IPR044136">
    <property type="entry name" value="Lys-tRNA-ligase_II_N"/>
</dbReference>
<evidence type="ECO:0000256" key="1">
    <source>
        <dbReference type="ARBA" id="ARBA00008226"/>
    </source>
</evidence>
<comment type="subcellular location">
    <subcellularLocation>
        <location evidence="8">Cytoplasm</location>
    </subcellularLocation>
</comment>
<evidence type="ECO:0000256" key="4">
    <source>
        <dbReference type="ARBA" id="ARBA00022741"/>
    </source>
</evidence>
<dbReference type="PANTHER" id="PTHR42918:SF15">
    <property type="entry name" value="LYSINE--TRNA LIGASE, CHLOROPLASTIC_MITOCHONDRIAL"/>
    <property type="match status" value="1"/>
</dbReference>
<comment type="similarity">
    <text evidence="1 8">Belongs to the class-II aminoacyl-tRNA synthetase family.</text>
</comment>
<keyword evidence="8" id="KW-0648">Protein biosynthesis</keyword>
<protein>
    <recommendedName>
        <fullName evidence="8">Lysine--tRNA ligase</fullName>
        <ecNumber evidence="8">6.1.1.6</ecNumber>
    </recommendedName>
    <alternativeName>
        <fullName evidence="8">Lysyl-tRNA synthetase</fullName>
        <shortName evidence="8">LysRS</shortName>
    </alternativeName>
</protein>
<evidence type="ECO:0000259" key="10">
    <source>
        <dbReference type="PROSITE" id="PS50862"/>
    </source>
</evidence>